<dbReference type="EMBL" id="GBRH01203995">
    <property type="protein sequence ID" value="JAD93900.1"/>
    <property type="molecule type" value="Transcribed_RNA"/>
</dbReference>
<accession>A0A0A9E7M9</accession>
<protein>
    <submittedName>
        <fullName evidence="1">Uncharacterized protein</fullName>
    </submittedName>
</protein>
<organism evidence="1">
    <name type="scientific">Arundo donax</name>
    <name type="common">Giant reed</name>
    <name type="synonym">Donax arundinaceus</name>
    <dbReference type="NCBI Taxonomy" id="35708"/>
    <lineage>
        <taxon>Eukaryota</taxon>
        <taxon>Viridiplantae</taxon>
        <taxon>Streptophyta</taxon>
        <taxon>Embryophyta</taxon>
        <taxon>Tracheophyta</taxon>
        <taxon>Spermatophyta</taxon>
        <taxon>Magnoliopsida</taxon>
        <taxon>Liliopsida</taxon>
        <taxon>Poales</taxon>
        <taxon>Poaceae</taxon>
        <taxon>PACMAD clade</taxon>
        <taxon>Arundinoideae</taxon>
        <taxon>Arundineae</taxon>
        <taxon>Arundo</taxon>
    </lineage>
</organism>
<reference evidence="1" key="1">
    <citation type="submission" date="2014-09" db="EMBL/GenBank/DDBJ databases">
        <authorList>
            <person name="Magalhaes I.L.F."/>
            <person name="Oliveira U."/>
            <person name="Santos F.R."/>
            <person name="Vidigal T.H.D.A."/>
            <person name="Brescovit A.D."/>
            <person name="Santos A.J."/>
        </authorList>
    </citation>
    <scope>NUCLEOTIDE SEQUENCE</scope>
    <source>
        <tissue evidence="1">Shoot tissue taken approximately 20 cm above the soil surface</tissue>
    </source>
</reference>
<name>A0A0A9E7M9_ARUDO</name>
<reference evidence="1" key="2">
    <citation type="journal article" date="2015" name="Data Brief">
        <title>Shoot transcriptome of the giant reed, Arundo donax.</title>
        <authorList>
            <person name="Barrero R.A."/>
            <person name="Guerrero F.D."/>
            <person name="Moolhuijzen P."/>
            <person name="Goolsby J.A."/>
            <person name="Tidwell J."/>
            <person name="Bellgard S.E."/>
            <person name="Bellgard M.I."/>
        </authorList>
    </citation>
    <scope>NUCLEOTIDE SEQUENCE</scope>
    <source>
        <tissue evidence="1">Shoot tissue taken approximately 20 cm above the soil surface</tissue>
    </source>
</reference>
<proteinExistence type="predicted"/>
<sequence>MAPDDTALMDGICHLISLNRANMSSTSSPAVTLYLRPCSLVDPRMRLRKRGKPMHFA</sequence>
<evidence type="ECO:0000313" key="1">
    <source>
        <dbReference type="EMBL" id="JAD93900.1"/>
    </source>
</evidence>
<dbReference type="AlphaFoldDB" id="A0A0A9E7M9"/>